<evidence type="ECO:0000313" key="2">
    <source>
        <dbReference type="EMBL" id="MCS5708618.1"/>
    </source>
</evidence>
<comment type="caution">
    <text evidence="1">The sequence shown here is derived from an EMBL/GenBank/DDBJ whole genome shotgun (WGS) entry which is preliminary data.</text>
</comment>
<dbReference type="EMBL" id="LKHV01000001">
    <property type="protein sequence ID" value="KRG19799.1"/>
    <property type="molecule type" value="Genomic_DNA"/>
</dbReference>
<dbReference type="EMBL" id="LKHV02000001">
    <property type="protein sequence ID" value="MCS5708618.1"/>
    <property type="molecule type" value="Genomic_DNA"/>
</dbReference>
<reference evidence="2" key="2">
    <citation type="journal article" date="2016" name="Genome Announc.">
        <title>Draft Genome Sequences of Two Novel Amoeba-Resistant Intranuclear Bacteria, 'Candidatus Berkiella cookevillensis' and 'Candidatus Berkiella aquae'.</title>
        <authorList>
            <person name="Mehari Y.T."/>
            <person name="Arivett B.A."/>
            <person name="Farone A.L."/>
            <person name="Gunderson J.H."/>
            <person name="Farone M.B."/>
        </authorList>
    </citation>
    <scope>NUCLEOTIDE SEQUENCE</scope>
    <source>
        <strain evidence="2">CC99</strain>
    </source>
</reference>
<gene>
    <name evidence="1" type="ORF">CC99x_00020</name>
    <name evidence="2" type="ORF">CC99x_006805</name>
</gene>
<sequence length="109" mass="12524">MTDAKKHNLSENTQEKSRKKLSLLGHSLPILQTKSNRDDCFDLIKLDLSAEAPKNKSSNGEIQISRCYQLDIDKNSGKSKINIFNHVNNEIIREIENVDFIDLVYKLHN</sequence>
<accession>A0A0Q9YT29</accession>
<evidence type="ECO:0000313" key="3">
    <source>
        <dbReference type="Proteomes" id="UP000051494"/>
    </source>
</evidence>
<proteinExistence type="predicted"/>
<dbReference type="STRING" id="437022.CC99x_00020"/>
<reference evidence="1" key="1">
    <citation type="submission" date="2015-09" db="EMBL/GenBank/DDBJ databases">
        <title>Draft Genome Sequences of Two Novel Amoeba-resistant Intranuclear Bacteria, Candidatus Berkiella cookevillensis and Candidatus Berkiella aquae.</title>
        <authorList>
            <person name="Mehari Y.T."/>
            <person name="Arivett B.A."/>
            <person name="Farone A.L."/>
            <person name="Gunderson J.H."/>
            <person name="Farone M.B."/>
        </authorList>
    </citation>
    <scope>NUCLEOTIDE SEQUENCE [LARGE SCALE GENOMIC DNA]</scope>
    <source>
        <strain evidence="1">CC99</strain>
    </source>
</reference>
<evidence type="ECO:0000313" key="1">
    <source>
        <dbReference type="EMBL" id="KRG19799.1"/>
    </source>
</evidence>
<reference evidence="2" key="3">
    <citation type="submission" date="2021-06" db="EMBL/GenBank/DDBJ databases">
        <title>Genomic Description and Analysis of Intracellular Bacteria, Candidatus Berkiella cookevillensis and Candidatus Berkiella aquae.</title>
        <authorList>
            <person name="Kidane D.T."/>
            <person name="Mehari Y.T."/>
            <person name="Rice F.C."/>
            <person name="Arivett B.A."/>
            <person name="Farone A.L."/>
            <person name="Berk S.G."/>
            <person name="Farone M.B."/>
        </authorList>
    </citation>
    <scope>NUCLEOTIDE SEQUENCE</scope>
    <source>
        <strain evidence="2">CC99</strain>
    </source>
</reference>
<keyword evidence="3" id="KW-1185">Reference proteome</keyword>
<dbReference type="Proteomes" id="UP000051494">
    <property type="component" value="Unassembled WGS sequence"/>
</dbReference>
<organism evidence="1">
    <name type="scientific">Candidatus Berkiella cookevillensis</name>
    <dbReference type="NCBI Taxonomy" id="437022"/>
    <lineage>
        <taxon>Bacteria</taxon>
        <taxon>Pseudomonadati</taxon>
        <taxon>Pseudomonadota</taxon>
        <taxon>Gammaproteobacteria</taxon>
        <taxon>Candidatus Berkiellales</taxon>
        <taxon>Candidatus Berkiellaceae</taxon>
        <taxon>Candidatus Berkiella</taxon>
    </lineage>
</organism>
<dbReference type="RefSeq" id="WP_057622394.1">
    <property type="nucleotide sequence ID" value="NZ_LKHV02000001.1"/>
</dbReference>
<protein>
    <submittedName>
        <fullName evidence="1">Uncharacterized protein</fullName>
    </submittedName>
</protein>
<dbReference type="AlphaFoldDB" id="A0A0Q9YT29"/>
<name>A0A0Q9YT29_9GAMM</name>